<evidence type="ECO:0000313" key="6">
    <source>
        <dbReference type="EMBL" id="CAA2965282.1"/>
    </source>
</evidence>
<dbReference type="SMART" id="SM00547">
    <property type="entry name" value="ZnF_RBZ"/>
    <property type="match status" value="2"/>
</dbReference>
<evidence type="ECO:0000259" key="5">
    <source>
        <dbReference type="SMART" id="SM00547"/>
    </source>
</evidence>
<evidence type="ECO:0000256" key="3">
    <source>
        <dbReference type="ARBA" id="ARBA00022833"/>
    </source>
</evidence>
<evidence type="ECO:0000313" key="7">
    <source>
        <dbReference type="Proteomes" id="UP000594638"/>
    </source>
</evidence>
<dbReference type="Pfam" id="PF00641">
    <property type="entry name" value="Zn_ribbon_RanBP"/>
    <property type="match status" value="2"/>
</dbReference>
<dbReference type="AlphaFoldDB" id="A0A8S0QCZ3"/>
<protein>
    <submittedName>
        <fullName evidence="6">RanBP2-type zinc finger At1g67325-like isoform X1</fullName>
    </submittedName>
</protein>
<comment type="caution">
    <text evidence="6">The sequence shown here is derived from an EMBL/GenBank/DDBJ whole genome shotgun (WGS) entry which is preliminary data.</text>
</comment>
<dbReference type="Proteomes" id="UP000594638">
    <property type="component" value="Unassembled WGS sequence"/>
</dbReference>
<dbReference type="Gene3D" id="4.10.1060.10">
    <property type="entry name" value="Zinc finger, RanBP2-type"/>
    <property type="match status" value="2"/>
</dbReference>
<proteinExistence type="predicted"/>
<dbReference type="Gramene" id="OE9A120318T4">
    <property type="protein sequence ID" value="OE9A120318C4"/>
    <property type="gene ID" value="OE9A120318"/>
</dbReference>
<dbReference type="InterPro" id="IPR036443">
    <property type="entry name" value="Znf_RanBP2_sf"/>
</dbReference>
<keyword evidence="2" id="KW-0863">Zinc-finger</keyword>
<evidence type="ECO:0000256" key="4">
    <source>
        <dbReference type="SAM" id="MobiDB-lite"/>
    </source>
</evidence>
<feature type="domain" description="RanBP2-type" evidence="5">
    <location>
        <begin position="50"/>
        <end position="76"/>
    </location>
</feature>
<reference evidence="6 7" key="1">
    <citation type="submission" date="2019-12" db="EMBL/GenBank/DDBJ databases">
        <authorList>
            <person name="Alioto T."/>
            <person name="Alioto T."/>
            <person name="Gomez Garrido J."/>
        </authorList>
    </citation>
    <scope>NUCLEOTIDE SEQUENCE [LARGE SCALE GENOMIC DNA]</scope>
</reference>
<keyword evidence="3" id="KW-0862">Zinc</keyword>
<accession>A0A8S0QCZ3</accession>
<keyword evidence="1" id="KW-0479">Metal-binding</keyword>
<feature type="region of interest" description="Disordered" evidence="4">
    <location>
        <begin position="75"/>
        <end position="95"/>
    </location>
</feature>
<dbReference type="SUPFAM" id="SSF90209">
    <property type="entry name" value="Ran binding protein zinc finger-like"/>
    <property type="match status" value="2"/>
</dbReference>
<dbReference type="EMBL" id="CACTIH010001839">
    <property type="protein sequence ID" value="CAA2965282.1"/>
    <property type="molecule type" value="Genomic_DNA"/>
</dbReference>
<dbReference type="Gramene" id="OE9A120318T8">
    <property type="protein sequence ID" value="OE9A120318C8"/>
    <property type="gene ID" value="OE9A120318"/>
</dbReference>
<gene>
    <name evidence="6" type="ORF">OLEA9_A120318</name>
</gene>
<evidence type="ECO:0000256" key="1">
    <source>
        <dbReference type="ARBA" id="ARBA00022723"/>
    </source>
</evidence>
<dbReference type="PANTHER" id="PTHR12999:SF24">
    <property type="entry name" value="RANBP2-TYPE DOMAIN-CONTAINING PROTEIN"/>
    <property type="match status" value="1"/>
</dbReference>
<evidence type="ECO:0000256" key="2">
    <source>
        <dbReference type="ARBA" id="ARBA00022771"/>
    </source>
</evidence>
<dbReference type="Gramene" id="OE9A120318T9">
    <property type="protein sequence ID" value="OE9A120318C9"/>
    <property type="gene ID" value="OE9A120318"/>
</dbReference>
<name>A0A8S0QCZ3_OLEEU</name>
<dbReference type="Gramene" id="OE9A120318T2">
    <property type="protein sequence ID" value="OE9A120318C2"/>
    <property type="gene ID" value="OE9A120318"/>
</dbReference>
<keyword evidence="7" id="KW-1185">Reference proteome</keyword>
<dbReference type="InterPro" id="IPR001876">
    <property type="entry name" value="Znf_RanBP2"/>
</dbReference>
<feature type="compositionally biased region" description="Polar residues" evidence="4">
    <location>
        <begin position="77"/>
        <end position="94"/>
    </location>
</feature>
<dbReference type="Gramene" id="OE9A120318T1">
    <property type="protein sequence ID" value="OE9A120318C1"/>
    <property type="gene ID" value="OE9A120318"/>
</dbReference>
<feature type="domain" description="RanBP2-type" evidence="5">
    <location>
        <begin position="95"/>
        <end position="121"/>
    </location>
</feature>
<dbReference type="GO" id="GO:0008270">
    <property type="term" value="F:zinc ion binding"/>
    <property type="evidence" value="ECO:0007669"/>
    <property type="project" value="UniProtKB-KW"/>
</dbReference>
<sequence length="164" mass="18128">MMGNSGMFGMTPLMDRYGFGLSMGSAMGPRPGFFPEDNSRKKGGDGMRDNDWTCPKCGNVNFSFRTVCNMRKCNTPRPGSQQGERSGKNSNMQEGSWKCEECGNINYPIRTKCNRQNCGAEKPSEINNTSPEAADANDQVSCEICEVGRNLCNLKFVHVLWSSV</sequence>
<dbReference type="PANTHER" id="PTHR12999">
    <property type="entry name" value="ZINC FINGER RAN-BINDING DOMAIN-CONTAINING PROTEIN 2 ZRANB2-RELATED"/>
    <property type="match status" value="1"/>
</dbReference>
<organism evidence="6 7">
    <name type="scientific">Olea europaea subsp. europaea</name>
    <dbReference type="NCBI Taxonomy" id="158383"/>
    <lineage>
        <taxon>Eukaryota</taxon>
        <taxon>Viridiplantae</taxon>
        <taxon>Streptophyta</taxon>
        <taxon>Embryophyta</taxon>
        <taxon>Tracheophyta</taxon>
        <taxon>Spermatophyta</taxon>
        <taxon>Magnoliopsida</taxon>
        <taxon>eudicotyledons</taxon>
        <taxon>Gunneridae</taxon>
        <taxon>Pentapetalae</taxon>
        <taxon>asterids</taxon>
        <taxon>lamiids</taxon>
        <taxon>Lamiales</taxon>
        <taxon>Oleaceae</taxon>
        <taxon>Oleeae</taxon>
        <taxon>Olea</taxon>
    </lineage>
</organism>
<dbReference type="OrthoDB" id="1878647at2759"/>